<keyword evidence="4" id="KW-1185">Reference proteome</keyword>
<dbReference type="InterPro" id="IPR036366">
    <property type="entry name" value="PGBDSf"/>
</dbReference>
<comment type="caution">
    <text evidence="3">The sequence shown here is derived from an EMBL/GenBank/DDBJ whole genome shotgun (WGS) entry which is preliminary data.</text>
</comment>
<keyword evidence="1" id="KW-0812">Transmembrane</keyword>
<organism evidence="3 4">
    <name type="scientific">Streptomyces lanatus</name>
    <dbReference type="NCBI Taxonomy" id="66900"/>
    <lineage>
        <taxon>Bacteria</taxon>
        <taxon>Bacillati</taxon>
        <taxon>Actinomycetota</taxon>
        <taxon>Actinomycetes</taxon>
        <taxon>Kitasatosporales</taxon>
        <taxon>Streptomycetaceae</taxon>
        <taxon>Streptomyces</taxon>
    </lineage>
</organism>
<keyword evidence="1" id="KW-0472">Membrane</keyword>
<proteinExistence type="predicted"/>
<sequence>MGEAVTETTSPTRKGCIVKQRVSTTLRLRISVLGALAFLFAAGLTASPMMTEPAHAAYGPCNTTAWRDVPHLSGTVNEYKIPARTDNGISCYMGYQVGSRSAVEALQQAIIICYGGTWAAQRINNSGGADGIYGTGTVEAVRWLQNNKLGLSGSADGVYGPDTRSHMQWPHYYDRGALLYSCSNPSTF</sequence>
<dbReference type="EMBL" id="JBEPFB010000024">
    <property type="protein sequence ID" value="MER7378471.1"/>
    <property type="molecule type" value="Genomic_DNA"/>
</dbReference>
<keyword evidence="1" id="KW-1133">Transmembrane helix</keyword>
<protein>
    <submittedName>
        <fullName evidence="3">Peptidoglycan-binding domain-containing protein</fullName>
    </submittedName>
</protein>
<dbReference type="Proteomes" id="UP001486207">
    <property type="component" value="Unassembled WGS sequence"/>
</dbReference>
<accession>A0ABV1Y3V6</accession>
<feature type="domain" description="Peptidoglycan binding-like" evidence="2">
    <location>
        <begin position="100"/>
        <end position="167"/>
    </location>
</feature>
<evidence type="ECO:0000259" key="2">
    <source>
        <dbReference type="Pfam" id="PF01471"/>
    </source>
</evidence>
<dbReference type="RefSeq" id="WP_229912401.1">
    <property type="nucleotide sequence ID" value="NZ_BNBM01000023.1"/>
</dbReference>
<feature type="transmembrane region" description="Helical" evidence="1">
    <location>
        <begin position="30"/>
        <end position="50"/>
    </location>
</feature>
<dbReference type="SUPFAM" id="SSF47090">
    <property type="entry name" value="PGBD-like"/>
    <property type="match status" value="1"/>
</dbReference>
<dbReference type="Pfam" id="PF01471">
    <property type="entry name" value="PG_binding_1"/>
    <property type="match status" value="1"/>
</dbReference>
<evidence type="ECO:0000313" key="3">
    <source>
        <dbReference type="EMBL" id="MER7378471.1"/>
    </source>
</evidence>
<name>A0ABV1Y3V6_9ACTN</name>
<evidence type="ECO:0000256" key="1">
    <source>
        <dbReference type="SAM" id="Phobius"/>
    </source>
</evidence>
<reference evidence="3 4" key="1">
    <citation type="submission" date="2024-06" db="EMBL/GenBank/DDBJ databases">
        <title>The Natural Products Discovery Center: Release of the First 8490 Sequenced Strains for Exploring Actinobacteria Biosynthetic Diversity.</title>
        <authorList>
            <person name="Kalkreuter E."/>
            <person name="Kautsar S.A."/>
            <person name="Yang D."/>
            <person name="Bader C.D."/>
            <person name="Teijaro C.N."/>
            <person name="Fluegel L."/>
            <person name="Davis C.M."/>
            <person name="Simpson J.R."/>
            <person name="Lauterbach L."/>
            <person name="Steele A.D."/>
            <person name="Gui C."/>
            <person name="Meng S."/>
            <person name="Li G."/>
            <person name="Viehrig K."/>
            <person name="Ye F."/>
            <person name="Su P."/>
            <person name="Kiefer A.F."/>
            <person name="Nichols A."/>
            <person name="Cepeda A.J."/>
            <person name="Yan W."/>
            <person name="Fan B."/>
            <person name="Jiang Y."/>
            <person name="Adhikari A."/>
            <person name="Zheng C.-J."/>
            <person name="Schuster L."/>
            <person name="Cowan T.M."/>
            <person name="Smanski M.J."/>
            <person name="Chevrette M.G."/>
            <person name="De Carvalho L.P.S."/>
            <person name="Shen B."/>
        </authorList>
    </citation>
    <scope>NUCLEOTIDE SEQUENCE [LARGE SCALE GENOMIC DNA]</scope>
    <source>
        <strain evidence="3 4">NPDC000155</strain>
    </source>
</reference>
<dbReference type="Gene3D" id="1.10.101.10">
    <property type="entry name" value="PGBD-like superfamily/PGBD"/>
    <property type="match status" value="1"/>
</dbReference>
<gene>
    <name evidence="3" type="ORF">ABT384_38270</name>
</gene>
<dbReference type="InterPro" id="IPR036365">
    <property type="entry name" value="PGBD-like_sf"/>
</dbReference>
<dbReference type="InterPro" id="IPR002477">
    <property type="entry name" value="Peptidoglycan-bd-like"/>
</dbReference>
<evidence type="ECO:0000313" key="4">
    <source>
        <dbReference type="Proteomes" id="UP001486207"/>
    </source>
</evidence>